<accession>Q01U10</accession>
<dbReference type="Gene3D" id="2.40.70.10">
    <property type="entry name" value="Acid Proteases"/>
    <property type="match status" value="2"/>
</dbReference>
<gene>
    <name evidence="2" type="ordered locus">Acid_5919</name>
</gene>
<evidence type="ECO:0000313" key="2">
    <source>
        <dbReference type="EMBL" id="ABJ86860.1"/>
    </source>
</evidence>
<dbReference type="InParanoid" id="Q01U10"/>
<evidence type="ECO:0000256" key="1">
    <source>
        <dbReference type="PROSITE-ProRule" id="PRU00339"/>
    </source>
</evidence>
<feature type="repeat" description="TPR" evidence="1">
    <location>
        <begin position="74"/>
        <end position="107"/>
    </location>
</feature>
<dbReference type="PROSITE" id="PS50005">
    <property type="entry name" value="TPR"/>
    <property type="match status" value="1"/>
</dbReference>
<dbReference type="STRING" id="234267.Acid_5919"/>
<dbReference type="AlphaFoldDB" id="Q01U10"/>
<dbReference type="HOGENOM" id="CLU_578586_0_0_0"/>
<dbReference type="Pfam" id="PF13650">
    <property type="entry name" value="Asp_protease_2"/>
    <property type="match status" value="1"/>
</dbReference>
<proteinExistence type="predicted"/>
<reference evidence="2" key="1">
    <citation type="submission" date="2006-10" db="EMBL/GenBank/DDBJ databases">
        <title>Complete sequence of Solibacter usitatus Ellin6076.</title>
        <authorList>
            <consortium name="US DOE Joint Genome Institute"/>
            <person name="Copeland A."/>
            <person name="Lucas S."/>
            <person name="Lapidus A."/>
            <person name="Barry K."/>
            <person name="Detter J.C."/>
            <person name="Glavina del Rio T."/>
            <person name="Hammon N."/>
            <person name="Israni S."/>
            <person name="Dalin E."/>
            <person name="Tice H."/>
            <person name="Pitluck S."/>
            <person name="Thompson L.S."/>
            <person name="Brettin T."/>
            <person name="Bruce D."/>
            <person name="Han C."/>
            <person name="Tapia R."/>
            <person name="Gilna P."/>
            <person name="Schmutz J."/>
            <person name="Larimer F."/>
            <person name="Land M."/>
            <person name="Hauser L."/>
            <person name="Kyrpides N."/>
            <person name="Mikhailova N."/>
            <person name="Janssen P.H."/>
            <person name="Kuske C.R."/>
            <person name="Richardson P."/>
        </authorList>
    </citation>
    <scope>NUCLEOTIDE SEQUENCE</scope>
    <source>
        <strain evidence="2">Ellin6076</strain>
    </source>
</reference>
<dbReference type="OrthoDB" id="103493at2"/>
<dbReference type="KEGG" id="sus:Acid_5919"/>
<dbReference type="EMBL" id="CP000473">
    <property type="protein sequence ID" value="ABJ86860.1"/>
    <property type="molecule type" value="Genomic_DNA"/>
</dbReference>
<sequence length="472" mass="50290" precursor="true">MACERIFAAATIGLLAIAHFAPNGARAGTLESEASTSASLPASTVSHARQLLRAGQMDEADRLVRNALAGAPDDGLLCLAGEIEFRRADFAGASSAFAKALELNPENARAHWGLGRIDQLHFRADSARRRFSRAFSLNNRDIDIITSYGEYVSDAASRAILLRNVAILAQREQPERAEHAIAQLKVLERLQGRSPGRLVSPYTAYRLPLTGFHPAGANRNGLLIPVRINGGKPLRLLLDTGARGLSIDARSAKKLDLETLTAAGLRGLGDNGATGSRLALARTVSMDDLVFEECLVEVSDHSLTDAADGVAGVDLFERFQIHLDPAARVLQLTPFEETAPGSPNSISALGLRNLLLVNARLDSGKEGLFLVDTGAAFTSVDRHMMPAALQQGRPIDLQGAQGFLGGATRVGPLELQVGGRSIVDLAPVALDLRQISQIEGVEISGILGFSVLGRSSLKIDLRNGKVEFARAR</sequence>
<dbReference type="SUPFAM" id="SSF48452">
    <property type="entry name" value="TPR-like"/>
    <property type="match status" value="1"/>
</dbReference>
<dbReference type="InterPro" id="IPR021109">
    <property type="entry name" value="Peptidase_aspartic_dom_sf"/>
</dbReference>
<dbReference type="InterPro" id="IPR011990">
    <property type="entry name" value="TPR-like_helical_dom_sf"/>
</dbReference>
<dbReference type="Gene3D" id="1.25.40.10">
    <property type="entry name" value="Tetratricopeptide repeat domain"/>
    <property type="match status" value="1"/>
</dbReference>
<protein>
    <submittedName>
        <fullName evidence="2">Tetratricopeptide TPR_2 repeat protein</fullName>
    </submittedName>
</protein>
<organism evidence="2">
    <name type="scientific">Solibacter usitatus (strain Ellin6076)</name>
    <dbReference type="NCBI Taxonomy" id="234267"/>
    <lineage>
        <taxon>Bacteria</taxon>
        <taxon>Pseudomonadati</taxon>
        <taxon>Acidobacteriota</taxon>
        <taxon>Terriglobia</taxon>
        <taxon>Bryobacterales</taxon>
        <taxon>Solibacteraceae</taxon>
        <taxon>Candidatus Solibacter</taxon>
    </lineage>
</organism>
<keyword evidence="1" id="KW-0802">TPR repeat</keyword>
<name>Q01U10_SOLUE</name>
<dbReference type="eggNOG" id="COG0457">
    <property type="taxonomic scope" value="Bacteria"/>
</dbReference>
<dbReference type="InterPro" id="IPR019734">
    <property type="entry name" value="TPR_rpt"/>
</dbReference>
<dbReference type="SUPFAM" id="SSF50630">
    <property type="entry name" value="Acid proteases"/>
    <property type="match status" value="1"/>
</dbReference>
<dbReference type="CDD" id="cd05483">
    <property type="entry name" value="retropepsin_like_bacteria"/>
    <property type="match status" value="1"/>
</dbReference>
<dbReference type="InterPro" id="IPR034122">
    <property type="entry name" value="Retropepsin-like_bacterial"/>
</dbReference>